<accession>A0AAD8KF19</accession>
<dbReference type="PANTHER" id="PTHR33325:SF12">
    <property type="entry name" value="ZINC FINGER, CCHC-TYPE-RELATED"/>
    <property type="match status" value="1"/>
</dbReference>
<dbReference type="EMBL" id="JAUHHV010000007">
    <property type="protein sequence ID" value="KAK1419277.1"/>
    <property type="molecule type" value="Genomic_DNA"/>
</dbReference>
<evidence type="ECO:0000313" key="1">
    <source>
        <dbReference type="EMBL" id="KAK1419277.1"/>
    </source>
</evidence>
<keyword evidence="2" id="KW-1185">Reference proteome</keyword>
<proteinExistence type="predicted"/>
<organism evidence="1 2">
    <name type="scientific">Tagetes erecta</name>
    <name type="common">African marigold</name>
    <dbReference type="NCBI Taxonomy" id="13708"/>
    <lineage>
        <taxon>Eukaryota</taxon>
        <taxon>Viridiplantae</taxon>
        <taxon>Streptophyta</taxon>
        <taxon>Embryophyta</taxon>
        <taxon>Tracheophyta</taxon>
        <taxon>Spermatophyta</taxon>
        <taxon>Magnoliopsida</taxon>
        <taxon>eudicotyledons</taxon>
        <taxon>Gunneridae</taxon>
        <taxon>Pentapetalae</taxon>
        <taxon>asterids</taxon>
        <taxon>campanulids</taxon>
        <taxon>Asterales</taxon>
        <taxon>Asteraceae</taxon>
        <taxon>Asteroideae</taxon>
        <taxon>Heliantheae alliance</taxon>
        <taxon>Tageteae</taxon>
        <taxon>Tagetes</taxon>
    </lineage>
</organism>
<reference evidence="1" key="1">
    <citation type="journal article" date="2023" name="bioRxiv">
        <title>Improved chromosome-level genome assembly for marigold (Tagetes erecta).</title>
        <authorList>
            <person name="Jiang F."/>
            <person name="Yuan L."/>
            <person name="Wang S."/>
            <person name="Wang H."/>
            <person name="Xu D."/>
            <person name="Wang A."/>
            <person name="Fan W."/>
        </authorList>
    </citation>
    <scope>NUCLEOTIDE SEQUENCE</scope>
    <source>
        <strain evidence="1">WSJ</strain>
        <tissue evidence="1">Leaf</tissue>
    </source>
</reference>
<gene>
    <name evidence="1" type="ORF">QVD17_28441</name>
</gene>
<protein>
    <submittedName>
        <fullName evidence="1">Uncharacterized protein</fullName>
    </submittedName>
</protein>
<sequence>MSNISKLEFPALNISGENYMSWTANVKRHLKSMNVLETIEEDNESSEQDNAKADVFLHKHIDELLQHEYFNCDNPSMLWEDLKSRFGHLREVLLPNARDEWDTLRFQDFKRVNDYTSALYQICSKL</sequence>
<name>A0AAD8KF19_TARER</name>
<dbReference type="PANTHER" id="PTHR33325">
    <property type="entry name" value="ZINC FINGER, CCHC-TYPE-RELATED"/>
    <property type="match status" value="1"/>
</dbReference>
<dbReference type="Proteomes" id="UP001229421">
    <property type="component" value="Unassembled WGS sequence"/>
</dbReference>
<dbReference type="AlphaFoldDB" id="A0AAD8KF19"/>
<comment type="caution">
    <text evidence="1">The sequence shown here is derived from an EMBL/GenBank/DDBJ whole genome shotgun (WGS) entry which is preliminary data.</text>
</comment>
<evidence type="ECO:0000313" key="2">
    <source>
        <dbReference type="Proteomes" id="UP001229421"/>
    </source>
</evidence>